<dbReference type="Proteomes" id="UP000187172">
    <property type="component" value="Unassembled WGS sequence"/>
</dbReference>
<dbReference type="GO" id="GO:0098809">
    <property type="term" value="F:nitrite reductase activity"/>
    <property type="evidence" value="ECO:0007669"/>
    <property type="project" value="InterPro"/>
</dbReference>
<dbReference type="Gene3D" id="3.30.390.30">
    <property type="match status" value="1"/>
</dbReference>
<evidence type="ECO:0000256" key="2">
    <source>
        <dbReference type="ARBA" id="ARBA00022630"/>
    </source>
</evidence>
<feature type="domain" description="FAD/NAD(P)-binding" evidence="9">
    <location>
        <begin position="5"/>
        <end position="281"/>
    </location>
</feature>
<dbReference type="InterPro" id="IPR041575">
    <property type="entry name" value="Rubredoxin_C"/>
</dbReference>
<feature type="domain" description="Nitrite/sulphite reductase 4Fe-4S" evidence="7">
    <location>
        <begin position="567"/>
        <end position="673"/>
    </location>
</feature>
<dbReference type="InterPro" id="IPR045854">
    <property type="entry name" value="NO2/SO3_Rdtase_4Fe4S_sf"/>
</dbReference>
<dbReference type="RefSeq" id="WP_076165369.1">
    <property type="nucleotide sequence ID" value="NZ_MRTP01000001.1"/>
</dbReference>
<dbReference type="GO" id="GO:0042128">
    <property type="term" value="P:nitrate assimilation"/>
    <property type="evidence" value="ECO:0007669"/>
    <property type="project" value="InterPro"/>
</dbReference>
<dbReference type="InterPro" id="IPR050260">
    <property type="entry name" value="FAD-bd_OxRdtase"/>
</dbReference>
<dbReference type="STRING" id="297318.BK138_02545"/>
<keyword evidence="4" id="KW-0274">FAD</keyword>
<evidence type="ECO:0000256" key="3">
    <source>
        <dbReference type="ARBA" id="ARBA00022723"/>
    </source>
</evidence>
<feature type="domain" description="NADH-rubredoxin oxidoreductase C-terminal" evidence="10">
    <location>
        <begin position="316"/>
        <end position="383"/>
    </location>
</feature>
<sequence length="708" mass="75944">MGKPRLVVVGNGMAGMRCVEHICDFAPDRYEITVFGNEPHPNYNRIMLSKVLQGGTNVDDITIHDWAWYTERGISLYTGETVLRVDPGQQRIYTASGRVEPYDRLIIATGSSAFMPKIPGIHKPGVTAFRNIADCERMMEASRTYKHAAVIGGGLLGLEAARGLLNLGMEVDVIHNALYLMNRQLDASAAEMLKRELTQQGMRFLVEKRTERILGRKRAEGLQFSDGSRLGADLIVLAVGIRPNISVAEASGIRTNRAIVVDDYMQTSADHVYAIGECAEHRGIVYGLVAPLYEQARVLAMHLCGRHTEPYPGSIPYAQLKVSGVEVFSAGLIQGGDCETALQHFDGVKGTYKKVTMKNGRIAGAVLFGDTSEGTELLGYLKRRAPVSALKAQPAGGNSSLAKTAEAMGDQDTVCNCNSVTKAAIMEAAGLDGAQTVDQIRERTKASGSCGGCKPMVAAILELAKSSGGKKAAPAAAPVPICGCTDMDRAAIRAALSPGSDASVQAAMLRLGWKRPEGCPVCRSAAAYYLGIHRSADGGEPMIRVSASSAVSPGIPHSEAGRIALELERRSTGWFMPARVGIAVSAGPRDPAGILVHDLGIGASPAGWELYAGGHMEHPVKPAQLVGVLPNAGDIIDMALGCLALYRDSAYYREPVWEWLERYGLHRLREKLLDPDERESLLETISITQSTGIDAQSDIHSEERTVGI</sequence>
<protein>
    <submittedName>
        <fullName evidence="11">Nitrite reductase</fullName>
    </submittedName>
</protein>
<dbReference type="GO" id="GO:0050660">
    <property type="term" value="F:flavin adenine dinucleotide binding"/>
    <property type="evidence" value="ECO:0007669"/>
    <property type="project" value="InterPro"/>
</dbReference>
<evidence type="ECO:0000313" key="11">
    <source>
        <dbReference type="EMBL" id="OMF57496.1"/>
    </source>
</evidence>
<keyword evidence="12" id="KW-1185">Reference proteome</keyword>
<dbReference type="GO" id="GO:0050661">
    <property type="term" value="F:NADP binding"/>
    <property type="evidence" value="ECO:0007669"/>
    <property type="project" value="InterPro"/>
</dbReference>
<dbReference type="InterPro" id="IPR016156">
    <property type="entry name" value="FAD/NAD-linked_Rdtase_dimer_sf"/>
</dbReference>
<dbReference type="Gene3D" id="3.50.50.60">
    <property type="entry name" value="FAD/NAD(P)-binding domain"/>
    <property type="match status" value="2"/>
</dbReference>
<evidence type="ECO:0000256" key="4">
    <source>
        <dbReference type="ARBA" id="ARBA00022827"/>
    </source>
</evidence>
<keyword evidence="2" id="KW-0285">Flavoprotein</keyword>
<dbReference type="PRINTS" id="PR00411">
    <property type="entry name" value="PNDRDTASEI"/>
</dbReference>
<evidence type="ECO:0000259" key="10">
    <source>
        <dbReference type="Pfam" id="PF18267"/>
    </source>
</evidence>
<keyword evidence="6" id="KW-0411">Iron-sulfur</keyword>
<dbReference type="Pfam" id="PF18267">
    <property type="entry name" value="Rubredoxin_C"/>
    <property type="match status" value="1"/>
</dbReference>
<dbReference type="PANTHER" id="PTHR43429:SF3">
    <property type="entry name" value="NITRITE REDUCTASE [NAD(P)H]"/>
    <property type="match status" value="1"/>
</dbReference>
<dbReference type="SUPFAM" id="SSF51905">
    <property type="entry name" value="FAD/NAD(P)-binding domain"/>
    <property type="match status" value="2"/>
</dbReference>
<evidence type="ECO:0000256" key="5">
    <source>
        <dbReference type="ARBA" id="ARBA00023004"/>
    </source>
</evidence>
<dbReference type="NCBIfam" id="TIGR02374">
    <property type="entry name" value="nitri_red_nirB"/>
    <property type="match status" value="1"/>
</dbReference>
<evidence type="ECO:0000256" key="1">
    <source>
        <dbReference type="ARBA" id="ARBA00001974"/>
    </source>
</evidence>
<dbReference type="InterPro" id="IPR036188">
    <property type="entry name" value="FAD/NAD-bd_sf"/>
</dbReference>
<evidence type="ECO:0000259" key="7">
    <source>
        <dbReference type="Pfam" id="PF01077"/>
    </source>
</evidence>
<proteinExistence type="predicted"/>
<gene>
    <name evidence="11" type="ORF">BK138_02545</name>
</gene>
<keyword evidence="5" id="KW-0408">Iron</keyword>
<dbReference type="PRINTS" id="PR00368">
    <property type="entry name" value="FADPNR"/>
</dbReference>
<evidence type="ECO:0000259" key="9">
    <source>
        <dbReference type="Pfam" id="PF07992"/>
    </source>
</evidence>
<dbReference type="InterPro" id="IPR007419">
    <property type="entry name" value="BFD-like_2Fe2S-bd_dom"/>
</dbReference>
<dbReference type="Pfam" id="PF07992">
    <property type="entry name" value="Pyr_redox_2"/>
    <property type="match status" value="1"/>
</dbReference>
<accession>A0A1R1F0H6</accession>
<keyword evidence="3" id="KW-0479">Metal-binding</keyword>
<dbReference type="Pfam" id="PF01077">
    <property type="entry name" value="NIR_SIR"/>
    <property type="match status" value="1"/>
</dbReference>
<dbReference type="CDD" id="cd19944">
    <property type="entry name" value="NirB_Fer2_BFD-like_2"/>
    <property type="match status" value="1"/>
</dbReference>
<organism evidence="11 12">
    <name type="scientific">Paenibacillus rhizosphaerae</name>
    <dbReference type="NCBI Taxonomy" id="297318"/>
    <lineage>
        <taxon>Bacteria</taxon>
        <taxon>Bacillati</taxon>
        <taxon>Bacillota</taxon>
        <taxon>Bacilli</taxon>
        <taxon>Bacillales</taxon>
        <taxon>Paenibacillaceae</taxon>
        <taxon>Paenibacillus</taxon>
    </lineage>
</organism>
<dbReference type="InterPro" id="IPR023753">
    <property type="entry name" value="FAD/NAD-binding_dom"/>
</dbReference>
<dbReference type="PANTHER" id="PTHR43429">
    <property type="entry name" value="PYRIDINE NUCLEOTIDE-DISULFIDE OXIDOREDUCTASE DOMAIN-CONTAINING"/>
    <property type="match status" value="1"/>
</dbReference>
<feature type="domain" description="BFD-like [2Fe-2S]-binding" evidence="8">
    <location>
        <begin position="414"/>
        <end position="462"/>
    </location>
</feature>
<dbReference type="Gene3D" id="3.30.413.10">
    <property type="entry name" value="Sulfite Reductase Hemoprotein, domain 1"/>
    <property type="match status" value="1"/>
</dbReference>
<dbReference type="EMBL" id="MRTP01000001">
    <property type="protein sequence ID" value="OMF57496.1"/>
    <property type="molecule type" value="Genomic_DNA"/>
</dbReference>
<dbReference type="Gene3D" id="1.10.10.1100">
    <property type="entry name" value="BFD-like [2Fe-2S]-binding domain"/>
    <property type="match status" value="1"/>
</dbReference>
<evidence type="ECO:0000256" key="6">
    <source>
        <dbReference type="ARBA" id="ARBA00023014"/>
    </source>
</evidence>
<dbReference type="GO" id="GO:0046872">
    <property type="term" value="F:metal ion binding"/>
    <property type="evidence" value="ECO:0007669"/>
    <property type="project" value="UniProtKB-KW"/>
</dbReference>
<reference evidence="11 12" key="1">
    <citation type="submission" date="2016-11" db="EMBL/GenBank/DDBJ databases">
        <title>Paenibacillus species isolates.</title>
        <authorList>
            <person name="Beno S.M."/>
        </authorList>
    </citation>
    <scope>NUCLEOTIDE SEQUENCE [LARGE SCALE GENOMIC DNA]</scope>
    <source>
        <strain evidence="11 12">FSL R5-0378</strain>
    </source>
</reference>
<dbReference type="SUPFAM" id="SSF56014">
    <property type="entry name" value="Nitrite and sulphite reductase 4Fe-4S domain-like"/>
    <property type="match status" value="1"/>
</dbReference>
<dbReference type="Pfam" id="PF04324">
    <property type="entry name" value="Fer2_BFD"/>
    <property type="match status" value="1"/>
</dbReference>
<evidence type="ECO:0000259" key="8">
    <source>
        <dbReference type="Pfam" id="PF04324"/>
    </source>
</evidence>
<dbReference type="GO" id="GO:0020037">
    <property type="term" value="F:heme binding"/>
    <property type="evidence" value="ECO:0007669"/>
    <property type="project" value="InterPro"/>
</dbReference>
<comment type="caution">
    <text evidence="11">The sequence shown here is derived from an EMBL/GenBank/DDBJ whole genome shotgun (WGS) entry which is preliminary data.</text>
</comment>
<name>A0A1R1F0H6_9BACL</name>
<comment type="cofactor">
    <cofactor evidence="1">
        <name>FAD</name>
        <dbReference type="ChEBI" id="CHEBI:57692"/>
    </cofactor>
</comment>
<dbReference type="InterPro" id="IPR041854">
    <property type="entry name" value="BFD-like_2Fe2S-bd_dom_sf"/>
</dbReference>
<evidence type="ECO:0000313" key="12">
    <source>
        <dbReference type="Proteomes" id="UP000187172"/>
    </source>
</evidence>
<dbReference type="AlphaFoldDB" id="A0A1R1F0H6"/>
<dbReference type="GO" id="GO:0051536">
    <property type="term" value="F:iron-sulfur cluster binding"/>
    <property type="evidence" value="ECO:0007669"/>
    <property type="project" value="UniProtKB-KW"/>
</dbReference>
<dbReference type="InterPro" id="IPR006067">
    <property type="entry name" value="NO2/SO3_Rdtase_4Fe4S_dom"/>
</dbReference>
<dbReference type="InterPro" id="IPR012744">
    <property type="entry name" value="Nitri_red_NirB"/>
</dbReference>
<dbReference type="FunFam" id="3.50.50.60:FF:000033">
    <property type="entry name" value="Nitrite reductase [NAD(P)H], large subunit"/>
    <property type="match status" value="1"/>
</dbReference>